<evidence type="ECO:0000313" key="3">
    <source>
        <dbReference type="Proteomes" id="UP000297982"/>
    </source>
</evidence>
<evidence type="ECO:0000256" key="1">
    <source>
        <dbReference type="SAM" id="Phobius"/>
    </source>
</evidence>
<keyword evidence="1" id="KW-0472">Membrane</keyword>
<dbReference type="RefSeq" id="WP_135328109.1">
    <property type="nucleotide sequence ID" value="NZ_SRJC01000003.1"/>
</dbReference>
<name>A0A4Z0GXG8_9BACI</name>
<organism evidence="2 3">
    <name type="scientific">Halobacillus salinus</name>
    <dbReference type="NCBI Taxonomy" id="192814"/>
    <lineage>
        <taxon>Bacteria</taxon>
        <taxon>Bacillati</taxon>
        <taxon>Bacillota</taxon>
        <taxon>Bacilli</taxon>
        <taxon>Bacillales</taxon>
        <taxon>Bacillaceae</taxon>
        <taxon>Halobacillus</taxon>
    </lineage>
</organism>
<dbReference type="Proteomes" id="UP000297982">
    <property type="component" value="Unassembled WGS sequence"/>
</dbReference>
<comment type="caution">
    <text evidence="2">The sequence shown here is derived from an EMBL/GenBank/DDBJ whole genome shotgun (WGS) entry which is preliminary data.</text>
</comment>
<gene>
    <name evidence="2" type="ORF">E4663_14230</name>
</gene>
<feature type="transmembrane region" description="Helical" evidence="1">
    <location>
        <begin position="20"/>
        <end position="44"/>
    </location>
</feature>
<protein>
    <submittedName>
        <fullName evidence="2">Uncharacterized protein</fullName>
    </submittedName>
</protein>
<proteinExistence type="predicted"/>
<dbReference type="AlphaFoldDB" id="A0A4Z0GXG8"/>
<dbReference type="EMBL" id="SRJC01000003">
    <property type="protein sequence ID" value="TGB02490.1"/>
    <property type="molecule type" value="Genomic_DNA"/>
</dbReference>
<reference evidence="2 3" key="1">
    <citation type="journal article" date="2003" name="Int. J. Syst. Evol. Microbiol.">
        <title>Halobacillus salinus sp. nov., isolated from a salt lake on the coast of the East Sea in Korea.</title>
        <authorList>
            <person name="Yoon J.H."/>
            <person name="Kang K.H."/>
            <person name="Park Y.H."/>
        </authorList>
    </citation>
    <scope>NUCLEOTIDE SEQUENCE [LARGE SCALE GENOMIC DNA]</scope>
    <source>
        <strain evidence="2 3">HSL-3</strain>
    </source>
</reference>
<accession>A0A4Z0GXG8</accession>
<keyword evidence="3" id="KW-1185">Reference proteome</keyword>
<sequence>MVPAVLILVAIIFSILPLNVLSFLFMIAGLLLFGVSTVALVFLIHDLKNDDKGLDVFYGLVITNVSMAIIYVLVGMSAMENIIEQFRYSPFGTFF</sequence>
<keyword evidence="1" id="KW-0812">Transmembrane</keyword>
<keyword evidence="1" id="KW-1133">Transmembrane helix</keyword>
<evidence type="ECO:0000313" key="2">
    <source>
        <dbReference type="EMBL" id="TGB02490.1"/>
    </source>
</evidence>
<feature type="transmembrane region" description="Helical" evidence="1">
    <location>
        <begin position="56"/>
        <end position="79"/>
    </location>
</feature>